<accession>A0A644YRP7</accession>
<sequence length="114" mass="13238">MVFTLSFTSPDFGSYLKVWMILPFVTINDKYSVSVFPQEKSSININPTITSFNVFSIFLFINTSFGIHYPITAFYINVRELSQFPYKYNNYSDIKIYQFKAIPLLIAKAFEGAR</sequence>
<comment type="caution">
    <text evidence="2">The sequence shown here is derived from an EMBL/GenBank/DDBJ whole genome shotgun (WGS) entry which is preliminary data.</text>
</comment>
<name>A0A644YRP7_9ZZZZ</name>
<proteinExistence type="predicted"/>
<protein>
    <submittedName>
        <fullName evidence="2">Uncharacterized protein</fullName>
    </submittedName>
</protein>
<keyword evidence="1" id="KW-0472">Membrane</keyword>
<keyword evidence="1" id="KW-1133">Transmembrane helix</keyword>
<gene>
    <name evidence="2" type="ORF">SDC9_77542</name>
</gene>
<dbReference type="EMBL" id="VSSQ01005946">
    <property type="protein sequence ID" value="MPM30989.1"/>
    <property type="molecule type" value="Genomic_DNA"/>
</dbReference>
<feature type="transmembrane region" description="Helical" evidence="1">
    <location>
        <begin position="54"/>
        <end position="78"/>
    </location>
</feature>
<dbReference type="AlphaFoldDB" id="A0A644YRP7"/>
<evidence type="ECO:0000313" key="2">
    <source>
        <dbReference type="EMBL" id="MPM30989.1"/>
    </source>
</evidence>
<reference evidence="2" key="1">
    <citation type="submission" date="2019-08" db="EMBL/GenBank/DDBJ databases">
        <authorList>
            <person name="Kucharzyk K."/>
            <person name="Murdoch R.W."/>
            <person name="Higgins S."/>
            <person name="Loffler F."/>
        </authorList>
    </citation>
    <scope>NUCLEOTIDE SEQUENCE</scope>
</reference>
<organism evidence="2">
    <name type="scientific">bioreactor metagenome</name>
    <dbReference type="NCBI Taxonomy" id="1076179"/>
    <lineage>
        <taxon>unclassified sequences</taxon>
        <taxon>metagenomes</taxon>
        <taxon>ecological metagenomes</taxon>
    </lineage>
</organism>
<keyword evidence="1" id="KW-0812">Transmembrane</keyword>
<evidence type="ECO:0000256" key="1">
    <source>
        <dbReference type="SAM" id="Phobius"/>
    </source>
</evidence>